<dbReference type="GO" id="GO:0006412">
    <property type="term" value="P:translation"/>
    <property type="evidence" value="ECO:0007669"/>
    <property type="project" value="UniProtKB-UniRule"/>
</dbReference>
<dbReference type="Pfam" id="PF01090">
    <property type="entry name" value="Ribosomal_S19e"/>
    <property type="match status" value="1"/>
</dbReference>
<reference evidence="5" key="2">
    <citation type="submission" date="2020-09" db="EMBL/GenBank/DDBJ databases">
        <authorList>
            <person name="Sun Q."/>
            <person name="Ohkuma M."/>
        </authorList>
    </citation>
    <scope>NUCLEOTIDE SEQUENCE</scope>
    <source>
        <strain evidence="5">JCM 10088</strain>
    </source>
</reference>
<dbReference type="EMBL" id="BMNL01000004">
    <property type="protein sequence ID" value="GGP22091.1"/>
    <property type="molecule type" value="Genomic_DNA"/>
</dbReference>
<evidence type="ECO:0000256" key="3">
    <source>
        <dbReference type="ARBA" id="ARBA00023274"/>
    </source>
</evidence>
<comment type="caution">
    <text evidence="5">The sequence shown here is derived from an EMBL/GenBank/DDBJ whole genome shotgun (WGS) entry which is preliminary data.</text>
</comment>
<evidence type="ECO:0000313" key="6">
    <source>
        <dbReference type="Proteomes" id="UP000610960"/>
    </source>
</evidence>
<dbReference type="AlphaFoldDB" id="A0A830GX55"/>
<dbReference type="OrthoDB" id="371836at2157"/>
<keyword evidence="3 4" id="KW-0687">Ribonucleoprotein</keyword>
<sequence length="159" mass="17870">MVNIKDVPPDMLIKRLAAYLRDNVQQMKPAPWSLYAKTGARKDSPPQDPNWWYVRAASLLRKIYLNDPVGVERLRMAYSYRAPVGKKARAPRTRKSAGASIRGILHQLEQAGLVTKVPGKGRTLTPQGRSLLDRTAAQIAKELVKTKPELAKYIAPRQE</sequence>
<name>A0A830GX55_9CREN</name>
<evidence type="ECO:0000313" key="5">
    <source>
        <dbReference type="EMBL" id="GGP22091.1"/>
    </source>
</evidence>
<dbReference type="InterPro" id="IPR036390">
    <property type="entry name" value="WH_DNA-bd_sf"/>
</dbReference>
<accession>A0A830GX55</accession>
<reference evidence="5" key="1">
    <citation type="journal article" date="2014" name="Int. J. Syst. Evol. Microbiol.">
        <title>Complete genome sequence of Corynebacterium casei LMG S-19264T (=DSM 44701T), isolated from a smear-ripened cheese.</title>
        <authorList>
            <consortium name="US DOE Joint Genome Institute (JGI-PGF)"/>
            <person name="Walter F."/>
            <person name="Albersmeier A."/>
            <person name="Kalinowski J."/>
            <person name="Ruckert C."/>
        </authorList>
    </citation>
    <scope>NUCLEOTIDE SEQUENCE</scope>
    <source>
        <strain evidence="5">JCM 10088</strain>
    </source>
</reference>
<evidence type="ECO:0000256" key="1">
    <source>
        <dbReference type="ARBA" id="ARBA00010014"/>
    </source>
</evidence>
<dbReference type="RefSeq" id="WP_188596960.1">
    <property type="nucleotide sequence ID" value="NZ_BMNL01000004.1"/>
</dbReference>
<evidence type="ECO:0000256" key="4">
    <source>
        <dbReference type="HAMAP-Rule" id="MF_01474"/>
    </source>
</evidence>
<keyword evidence="2 4" id="KW-0689">Ribosomal protein</keyword>
<dbReference type="GO" id="GO:0000028">
    <property type="term" value="P:ribosomal small subunit assembly"/>
    <property type="evidence" value="ECO:0007669"/>
    <property type="project" value="TreeGrafter"/>
</dbReference>
<dbReference type="SMART" id="SM01413">
    <property type="entry name" value="Ribosomal_S19e"/>
    <property type="match status" value="1"/>
</dbReference>
<dbReference type="InterPro" id="IPR001266">
    <property type="entry name" value="Ribosomal_eS19"/>
</dbReference>
<comment type="subunit">
    <text evidence="4">Part of the 30S ribosomal subunit.</text>
</comment>
<gene>
    <name evidence="4" type="primary">rps19e</name>
    <name evidence="5" type="ORF">GCM10007981_16760</name>
</gene>
<dbReference type="HAMAP" id="MF_01474">
    <property type="entry name" value="Ribosomal_eS19"/>
    <property type="match status" value="1"/>
</dbReference>
<comment type="function">
    <text evidence="4">May be involved in maturation of the 30S ribosomal subunit.</text>
</comment>
<dbReference type="InterPro" id="IPR036388">
    <property type="entry name" value="WH-like_DNA-bd_sf"/>
</dbReference>
<dbReference type="NCBIfam" id="NF006811">
    <property type="entry name" value="PRK09333.1"/>
    <property type="match status" value="1"/>
</dbReference>
<evidence type="ECO:0000256" key="2">
    <source>
        <dbReference type="ARBA" id="ARBA00022980"/>
    </source>
</evidence>
<dbReference type="GO" id="GO:0022627">
    <property type="term" value="C:cytosolic small ribosomal subunit"/>
    <property type="evidence" value="ECO:0007669"/>
    <property type="project" value="TreeGrafter"/>
</dbReference>
<comment type="similarity">
    <text evidence="1 4">Belongs to the eukaryotic ribosomal protein eS19 family.</text>
</comment>
<dbReference type="PANTHER" id="PTHR11710:SF0">
    <property type="entry name" value="40S RIBOSOMAL PROTEIN S19"/>
    <property type="match status" value="1"/>
</dbReference>
<organism evidence="5 6">
    <name type="scientific">Thermocladium modestius</name>
    <dbReference type="NCBI Taxonomy" id="62609"/>
    <lineage>
        <taxon>Archaea</taxon>
        <taxon>Thermoproteota</taxon>
        <taxon>Thermoprotei</taxon>
        <taxon>Thermoproteales</taxon>
        <taxon>Thermoproteaceae</taxon>
        <taxon>Thermocladium</taxon>
    </lineage>
</organism>
<protein>
    <recommendedName>
        <fullName evidence="4">Small ribosomal subunit protein eS19</fullName>
    </recommendedName>
</protein>
<dbReference type="GO" id="GO:0003723">
    <property type="term" value="F:RNA binding"/>
    <property type="evidence" value="ECO:0007669"/>
    <property type="project" value="TreeGrafter"/>
</dbReference>
<dbReference type="Proteomes" id="UP000610960">
    <property type="component" value="Unassembled WGS sequence"/>
</dbReference>
<dbReference type="InterPro" id="IPR027548">
    <property type="entry name" value="Ribosomal_eS19_archaeal"/>
</dbReference>
<dbReference type="PANTHER" id="PTHR11710">
    <property type="entry name" value="40S RIBOSOMAL PROTEIN S19"/>
    <property type="match status" value="1"/>
</dbReference>
<dbReference type="GO" id="GO:0003735">
    <property type="term" value="F:structural constituent of ribosome"/>
    <property type="evidence" value="ECO:0007669"/>
    <property type="project" value="InterPro"/>
</dbReference>
<dbReference type="Gene3D" id="1.10.10.10">
    <property type="entry name" value="Winged helix-like DNA-binding domain superfamily/Winged helix DNA-binding domain"/>
    <property type="match status" value="1"/>
</dbReference>
<proteinExistence type="inferred from homology"/>
<dbReference type="SUPFAM" id="SSF46785">
    <property type="entry name" value="Winged helix' DNA-binding domain"/>
    <property type="match status" value="1"/>
</dbReference>
<keyword evidence="6" id="KW-1185">Reference proteome</keyword>